<dbReference type="InterPro" id="IPR029063">
    <property type="entry name" value="SAM-dependent_MTases_sf"/>
</dbReference>
<dbReference type="InterPro" id="IPR013216">
    <property type="entry name" value="Methyltransf_11"/>
</dbReference>
<accession>A0A7S1XL01</accession>
<dbReference type="InterPro" id="IPR051052">
    <property type="entry name" value="Diverse_substrate_MTase"/>
</dbReference>
<evidence type="ECO:0000313" key="5">
    <source>
        <dbReference type="EMBL" id="CAD9247151.1"/>
    </source>
</evidence>
<name>A0A7S1XL01_9STRA</name>
<dbReference type="Gene3D" id="3.40.50.150">
    <property type="entry name" value="Vaccinia Virus protein VP39"/>
    <property type="match status" value="1"/>
</dbReference>
<dbReference type="PANTHER" id="PTHR44942:SF4">
    <property type="entry name" value="METHYLTRANSFERASE TYPE 11 DOMAIN-CONTAINING PROTEIN"/>
    <property type="match status" value="1"/>
</dbReference>
<dbReference type="Pfam" id="PF08241">
    <property type="entry name" value="Methyltransf_11"/>
    <property type="match status" value="1"/>
</dbReference>
<gene>
    <name evidence="5" type="ORF">PPAR1163_LOCUS5503</name>
</gene>
<dbReference type="CDD" id="cd02440">
    <property type="entry name" value="AdoMet_MTases"/>
    <property type="match status" value="1"/>
</dbReference>
<dbReference type="SUPFAM" id="SSF53335">
    <property type="entry name" value="S-adenosyl-L-methionine-dependent methyltransferases"/>
    <property type="match status" value="1"/>
</dbReference>
<protein>
    <recommendedName>
        <fullName evidence="4">Methyltransferase type 11 domain-containing protein</fullName>
    </recommendedName>
</protein>
<keyword evidence="3" id="KW-0808">Transferase</keyword>
<evidence type="ECO:0000259" key="4">
    <source>
        <dbReference type="Pfam" id="PF08241"/>
    </source>
</evidence>
<comment type="similarity">
    <text evidence="1">Belongs to the methyltransferase superfamily.</text>
</comment>
<dbReference type="GO" id="GO:0032259">
    <property type="term" value="P:methylation"/>
    <property type="evidence" value="ECO:0007669"/>
    <property type="project" value="UniProtKB-KW"/>
</dbReference>
<dbReference type="AlphaFoldDB" id="A0A7S1XL01"/>
<reference evidence="5" key="1">
    <citation type="submission" date="2021-01" db="EMBL/GenBank/DDBJ databases">
        <authorList>
            <person name="Corre E."/>
            <person name="Pelletier E."/>
            <person name="Niang G."/>
            <person name="Scheremetjew M."/>
            <person name="Finn R."/>
            <person name="Kale V."/>
            <person name="Holt S."/>
            <person name="Cochrane G."/>
            <person name="Meng A."/>
            <person name="Brown T."/>
            <person name="Cohen L."/>
        </authorList>
    </citation>
    <scope>NUCLEOTIDE SEQUENCE</scope>
    <source>
        <strain evidence="5">CCMP2877</strain>
    </source>
</reference>
<dbReference type="PANTHER" id="PTHR44942">
    <property type="entry name" value="METHYLTRANSF_11 DOMAIN-CONTAINING PROTEIN"/>
    <property type="match status" value="1"/>
</dbReference>
<keyword evidence="2" id="KW-0489">Methyltransferase</keyword>
<feature type="domain" description="Methyltransferase type 11" evidence="4">
    <location>
        <begin position="3"/>
        <end position="95"/>
    </location>
</feature>
<evidence type="ECO:0000256" key="2">
    <source>
        <dbReference type="ARBA" id="ARBA00022603"/>
    </source>
</evidence>
<dbReference type="EMBL" id="HBGJ01008730">
    <property type="protein sequence ID" value="CAD9247151.1"/>
    <property type="molecule type" value="Transcribed_RNA"/>
</dbReference>
<evidence type="ECO:0000256" key="1">
    <source>
        <dbReference type="ARBA" id="ARBA00008361"/>
    </source>
</evidence>
<organism evidence="5">
    <name type="scientific">Phaeomonas parva</name>
    <dbReference type="NCBI Taxonomy" id="124430"/>
    <lineage>
        <taxon>Eukaryota</taxon>
        <taxon>Sar</taxon>
        <taxon>Stramenopiles</taxon>
        <taxon>Ochrophyta</taxon>
        <taxon>Pinguiophyceae</taxon>
        <taxon>Pinguiochrysidales</taxon>
        <taxon>Pinguiochrysidaceae</taxon>
        <taxon>Phaeomonas</taxon>
    </lineage>
</organism>
<dbReference type="GO" id="GO:0008757">
    <property type="term" value="F:S-adenosylmethionine-dependent methyltransferase activity"/>
    <property type="evidence" value="ECO:0007669"/>
    <property type="project" value="InterPro"/>
</dbReference>
<proteinExistence type="inferred from homology"/>
<sequence>MIDVASGTGRFALALAGRGLDVLAMDSDARMLETLAAKAAAGGLAVATTPAPAEDLGVEAGSVDLITAAQSFHWFDAEAALREFKRCLKPSGAFCAAWNDRDIYEPWVAAFEDLIEKHNPAYSRHLKLSDEWGEVLESGGHFALQGEPQPSSYRHEVRYESVEGVVDLCRTYSYVRNALSDEELAVFEGELRDMLRSFHGDEPFSMVYQTKLYVLRPTA</sequence>
<evidence type="ECO:0000256" key="3">
    <source>
        <dbReference type="ARBA" id="ARBA00022679"/>
    </source>
</evidence>